<evidence type="ECO:0000313" key="2">
    <source>
        <dbReference type="EMBL" id="EYC00487.1"/>
    </source>
</evidence>
<keyword evidence="1" id="KW-0472">Membrane</keyword>
<name>A0A016TCU0_9BILA</name>
<dbReference type="Proteomes" id="UP000024635">
    <property type="component" value="Unassembled WGS sequence"/>
</dbReference>
<feature type="transmembrane region" description="Helical" evidence="1">
    <location>
        <begin position="84"/>
        <end position="103"/>
    </location>
</feature>
<evidence type="ECO:0000256" key="1">
    <source>
        <dbReference type="SAM" id="Phobius"/>
    </source>
</evidence>
<proteinExistence type="predicted"/>
<organism evidence="2 3">
    <name type="scientific">Ancylostoma ceylanicum</name>
    <dbReference type="NCBI Taxonomy" id="53326"/>
    <lineage>
        <taxon>Eukaryota</taxon>
        <taxon>Metazoa</taxon>
        <taxon>Ecdysozoa</taxon>
        <taxon>Nematoda</taxon>
        <taxon>Chromadorea</taxon>
        <taxon>Rhabditida</taxon>
        <taxon>Rhabditina</taxon>
        <taxon>Rhabditomorpha</taxon>
        <taxon>Strongyloidea</taxon>
        <taxon>Ancylostomatidae</taxon>
        <taxon>Ancylostomatinae</taxon>
        <taxon>Ancylostoma</taxon>
    </lineage>
</organism>
<dbReference type="EMBL" id="JARK01001451">
    <property type="protein sequence ID" value="EYC00487.1"/>
    <property type="molecule type" value="Genomic_DNA"/>
</dbReference>
<dbReference type="AlphaFoldDB" id="A0A016TCU0"/>
<keyword evidence="1" id="KW-0812">Transmembrane</keyword>
<protein>
    <submittedName>
        <fullName evidence="2">Uncharacterized protein</fullName>
    </submittedName>
</protein>
<sequence length="158" mass="18004">MEVIEAFSANIQQNTLKHPFVELFALFLARLSIFLTKKARLRVRRLAHVGIRRQPKSRALRFRALLILRPPSLGELHTQCTVEVVLNVMTLSFITFILLRLFLRKRSSHPSLVAATPLLLHEVASIQNHSSASSLVASIGVRWVTCDFDLFVFQFEVV</sequence>
<comment type="caution">
    <text evidence="2">The sequence shown here is derived from an EMBL/GenBank/DDBJ whole genome shotgun (WGS) entry which is preliminary data.</text>
</comment>
<reference evidence="3" key="1">
    <citation type="journal article" date="2015" name="Nat. Genet.">
        <title>The genome and transcriptome of the zoonotic hookworm Ancylostoma ceylanicum identify infection-specific gene families.</title>
        <authorList>
            <person name="Schwarz E.M."/>
            <person name="Hu Y."/>
            <person name="Antoshechkin I."/>
            <person name="Miller M.M."/>
            <person name="Sternberg P.W."/>
            <person name="Aroian R.V."/>
        </authorList>
    </citation>
    <scope>NUCLEOTIDE SEQUENCE</scope>
    <source>
        <strain evidence="3">HY135</strain>
    </source>
</reference>
<accession>A0A016TCU0</accession>
<gene>
    <name evidence="2" type="primary">Acey_s0115.g497</name>
    <name evidence="2" type="ORF">Y032_0115g497</name>
</gene>
<keyword evidence="1" id="KW-1133">Transmembrane helix</keyword>
<evidence type="ECO:0000313" key="3">
    <source>
        <dbReference type="Proteomes" id="UP000024635"/>
    </source>
</evidence>
<keyword evidence="3" id="KW-1185">Reference proteome</keyword>